<feature type="region of interest" description="Disordered" evidence="1">
    <location>
        <begin position="431"/>
        <end position="451"/>
    </location>
</feature>
<accession>A0A225AQX8</accession>
<gene>
    <name evidence="2" type="ORF">UA08_01107</name>
</gene>
<evidence type="ECO:0008006" key="4">
    <source>
        <dbReference type="Google" id="ProtNLM"/>
    </source>
</evidence>
<dbReference type="Proteomes" id="UP000214365">
    <property type="component" value="Unassembled WGS sequence"/>
</dbReference>
<reference evidence="2 3" key="1">
    <citation type="submission" date="2015-06" db="EMBL/GenBank/DDBJ databases">
        <title>Talaromyces atroroseus IBT 11181 draft genome.</title>
        <authorList>
            <person name="Rasmussen K.B."/>
            <person name="Rasmussen S."/>
            <person name="Petersen B."/>
            <person name="Sicheritz-Ponten T."/>
            <person name="Mortensen U.H."/>
            <person name="Thrane U."/>
        </authorList>
    </citation>
    <scope>NUCLEOTIDE SEQUENCE [LARGE SCALE GENOMIC DNA]</scope>
    <source>
        <strain evidence="2 3">IBT 11181</strain>
    </source>
</reference>
<feature type="region of interest" description="Disordered" evidence="1">
    <location>
        <begin position="142"/>
        <end position="190"/>
    </location>
</feature>
<proteinExistence type="predicted"/>
<keyword evidence="3" id="KW-1185">Reference proteome</keyword>
<evidence type="ECO:0000313" key="2">
    <source>
        <dbReference type="EMBL" id="OKL64012.1"/>
    </source>
</evidence>
<protein>
    <recommendedName>
        <fullName evidence="4">Flavoprotein oxygenase</fullName>
    </recommendedName>
</protein>
<dbReference type="RefSeq" id="XP_020124133.1">
    <property type="nucleotide sequence ID" value="XM_020259858.1"/>
</dbReference>
<dbReference type="STRING" id="1441469.A0A225AQX8"/>
<feature type="compositionally biased region" description="Basic and acidic residues" evidence="1">
    <location>
        <begin position="1"/>
        <end position="13"/>
    </location>
</feature>
<feature type="compositionally biased region" description="Basic and acidic residues" evidence="1">
    <location>
        <begin position="431"/>
        <end position="441"/>
    </location>
</feature>
<name>A0A225AQX8_TALAT</name>
<feature type="region of interest" description="Disordered" evidence="1">
    <location>
        <begin position="1"/>
        <end position="115"/>
    </location>
</feature>
<dbReference type="OrthoDB" id="5369448at2759"/>
<sequence>MDDHPETALRDTEDAASSSRLSSTFATAEIPPDISDAPQHETLTNNADDALEEITELSSSASSRRHSATTEGFLGDGLDNDGRPGPQSTSSRSSLSSIPDSVVVHPKEQQASYGRDSIGTAYGEQEYVNYNNPAVYQKIRDRNSPFRHPSSVKAIQMQTEDEEDEDYKSPSRRRATGFLGSPASVRSLGSPLVRRHGYHSAGATPKKSPVKRENPLVLLHCTILPPTVVLAPGVGLPDRKILEKILPPQYWRRWKLLEEKIIASSLLRDRGLLIQHPQEDYGLLEERVLESLELQRPRLHNGHFLDRETSDSEAETAEDTKALVYKDEGHERSCADCGCHVSRHDDQQKWDVRFYAANGLMKEGAWTAAWKEIERVDVQVSLWLPYGVKNEVERRIQEENLLPAEQQQQQEKAIQAAQPVVDERERRLLSQEQIDGLHDGPKPQTSRLSRRDISGLAYPAPETAENRHAHQDIDLHTLVINSLRVLASDRRKVVTAVSMLIAVLAVVFGGRWSRRAHYGSEVVQFGHFPAVSTQVYYTSSASCVLTQTSTETPLSEIANGMERPSEIQRVAQGVKEEKEEEVPADYIAYDESVQSASQQPVEPTIETAEPKVTENPSSEAQIEISESISVDQTIPEPIEAQPVETVDHQALSPPSTSSESDMVVDHITLDENELDTNPSAEINSATTAENDDVEAT</sequence>
<feature type="compositionally biased region" description="Low complexity" evidence="1">
    <location>
        <begin position="617"/>
        <end position="629"/>
    </location>
</feature>
<evidence type="ECO:0000313" key="3">
    <source>
        <dbReference type="Proteomes" id="UP000214365"/>
    </source>
</evidence>
<dbReference type="EMBL" id="LFMY01000001">
    <property type="protein sequence ID" value="OKL64012.1"/>
    <property type="molecule type" value="Genomic_DNA"/>
</dbReference>
<feature type="compositionally biased region" description="Low complexity" evidence="1">
    <location>
        <begin position="88"/>
        <end position="101"/>
    </location>
</feature>
<evidence type="ECO:0000256" key="1">
    <source>
        <dbReference type="SAM" id="MobiDB-lite"/>
    </source>
</evidence>
<organism evidence="2 3">
    <name type="scientific">Talaromyces atroroseus</name>
    <dbReference type="NCBI Taxonomy" id="1441469"/>
    <lineage>
        <taxon>Eukaryota</taxon>
        <taxon>Fungi</taxon>
        <taxon>Dikarya</taxon>
        <taxon>Ascomycota</taxon>
        <taxon>Pezizomycotina</taxon>
        <taxon>Eurotiomycetes</taxon>
        <taxon>Eurotiomycetidae</taxon>
        <taxon>Eurotiales</taxon>
        <taxon>Trichocomaceae</taxon>
        <taxon>Talaromyces</taxon>
        <taxon>Talaromyces sect. Trachyspermi</taxon>
    </lineage>
</organism>
<comment type="caution">
    <text evidence="2">The sequence shown here is derived from an EMBL/GenBank/DDBJ whole genome shotgun (WGS) entry which is preliminary data.</text>
</comment>
<feature type="region of interest" description="Disordered" evidence="1">
    <location>
        <begin position="593"/>
        <end position="696"/>
    </location>
</feature>
<dbReference type="AlphaFoldDB" id="A0A225AQX8"/>
<feature type="compositionally biased region" description="Polar residues" evidence="1">
    <location>
        <begin position="15"/>
        <end position="26"/>
    </location>
</feature>
<feature type="compositionally biased region" description="Polar residues" evidence="1">
    <location>
        <begin position="675"/>
        <end position="688"/>
    </location>
</feature>
<dbReference type="GeneID" id="31000862"/>